<evidence type="ECO:0000313" key="10">
    <source>
        <dbReference type="Proteomes" id="UP001302126"/>
    </source>
</evidence>
<dbReference type="CDD" id="cd23995">
    <property type="entry name" value="Seipin_BSCL2_like"/>
    <property type="match status" value="1"/>
</dbReference>
<feature type="compositionally biased region" description="Low complexity" evidence="7">
    <location>
        <begin position="10"/>
        <end position="24"/>
    </location>
</feature>
<dbReference type="PANTHER" id="PTHR21212:SF0">
    <property type="entry name" value="SEIPIN"/>
    <property type="match status" value="1"/>
</dbReference>
<keyword evidence="2 8" id="KW-0812">Transmembrane</keyword>
<feature type="compositionally biased region" description="Acidic residues" evidence="7">
    <location>
        <begin position="437"/>
        <end position="446"/>
    </location>
</feature>
<dbReference type="EMBL" id="MU864363">
    <property type="protein sequence ID" value="KAK4190773.1"/>
    <property type="molecule type" value="Genomic_DNA"/>
</dbReference>
<evidence type="ECO:0000256" key="4">
    <source>
        <dbReference type="ARBA" id="ARBA00022989"/>
    </source>
</evidence>
<evidence type="ECO:0000313" key="9">
    <source>
        <dbReference type="EMBL" id="KAK4190773.1"/>
    </source>
</evidence>
<organism evidence="9 10">
    <name type="scientific">Podospora australis</name>
    <dbReference type="NCBI Taxonomy" id="1536484"/>
    <lineage>
        <taxon>Eukaryota</taxon>
        <taxon>Fungi</taxon>
        <taxon>Dikarya</taxon>
        <taxon>Ascomycota</taxon>
        <taxon>Pezizomycotina</taxon>
        <taxon>Sordariomycetes</taxon>
        <taxon>Sordariomycetidae</taxon>
        <taxon>Sordariales</taxon>
        <taxon>Podosporaceae</taxon>
        <taxon>Podospora</taxon>
    </lineage>
</organism>
<evidence type="ECO:0000256" key="3">
    <source>
        <dbReference type="ARBA" id="ARBA00022824"/>
    </source>
</evidence>
<feature type="compositionally biased region" description="Polar residues" evidence="7">
    <location>
        <begin position="393"/>
        <end position="413"/>
    </location>
</feature>
<comment type="subcellular location">
    <subcellularLocation>
        <location evidence="1">Endoplasmic reticulum membrane</location>
        <topology evidence="1">Multi-pass membrane protein</topology>
    </subcellularLocation>
</comment>
<keyword evidence="6 8" id="KW-0472">Membrane</keyword>
<keyword evidence="10" id="KW-1185">Reference proteome</keyword>
<reference evidence="9" key="2">
    <citation type="submission" date="2023-05" db="EMBL/GenBank/DDBJ databases">
        <authorList>
            <consortium name="Lawrence Berkeley National Laboratory"/>
            <person name="Steindorff A."/>
            <person name="Hensen N."/>
            <person name="Bonometti L."/>
            <person name="Westerberg I."/>
            <person name="Brannstrom I.O."/>
            <person name="Guillou S."/>
            <person name="Cros-Aarteil S."/>
            <person name="Calhoun S."/>
            <person name="Haridas S."/>
            <person name="Kuo A."/>
            <person name="Mondo S."/>
            <person name="Pangilinan J."/>
            <person name="Riley R."/>
            <person name="Labutti K."/>
            <person name="Andreopoulos B."/>
            <person name="Lipzen A."/>
            <person name="Chen C."/>
            <person name="Yanf M."/>
            <person name="Daum C."/>
            <person name="Ng V."/>
            <person name="Clum A."/>
            <person name="Ohm R."/>
            <person name="Martin F."/>
            <person name="Silar P."/>
            <person name="Natvig D."/>
            <person name="Lalanne C."/>
            <person name="Gautier V."/>
            <person name="Ament-Velasquez S.L."/>
            <person name="Kruys A."/>
            <person name="Hutchinson M.I."/>
            <person name="Powell A.J."/>
            <person name="Barry K."/>
            <person name="Miller A.N."/>
            <person name="Grigoriev I.V."/>
            <person name="Debuchy R."/>
            <person name="Gladieux P."/>
            <person name="Thoren M.H."/>
            <person name="Johannesson H."/>
        </authorList>
    </citation>
    <scope>NUCLEOTIDE SEQUENCE</scope>
    <source>
        <strain evidence="9">PSN309</strain>
    </source>
</reference>
<evidence type="ECO:0000256" key="5">
    <source>
        <dbReference type="ARBA" id="ARBA00023098"/>
    </source>
</evidence>
<accession>A0AAN6WYK5</accession>
<evidence type="ECO:0000256" key="8">
    <source>
        <dbReference type="SAM" id="Phobius"/>
    </source>
</evidence>
<dbReference type="GO" id="GO:0140042">
    <property type="term" value="P:lipid droplet formation"/>
    <property type="evidence" value="ECO:0007669"/>
    <property type="project" value="UniProtKB-ARBA"/>
</dbReference>
<evidence type="ECO:0000256" key="2">
    <source>
        <dbReference type="ARBA" id="ARBA00022692"/>
    </source>
</evidence>
<dbReference type="GO" id="GO:0005789">
    <property type="term" value="C:endoplasmic reticulum membrane"/>
    <property type="evidence" value="ECO:0007669"/>
    <property type="project" value="UniProtKB-SubCell"/>
</dbReference>
<evidence type="ECO:0000256" key="7">
    <source>
        <dbReference type="SAM" id="MobiDB-lite"/>
    </source>
</evidence>
<keyword evidence="3" id="KW-0256">Endoplasmic reticulum</keyword>
<dbReference type="PANTHER" id="PTHR21212">
    <property type="entry name" value="BERNARDINELLI-SEIP CONGENITAL LIPODYSTROPHY 2 HOMOLOG BSCL2 PROTEIN"/>
    <property type="match status" value="1"/>
</dbReference>
<feature type="transmembrane region" description="Helical" evidence="8">
    <location>
        <begin position="327"/>
        <end position="354"/>
    </location>
</feature>
<dbReference type="AlphaFoldDB" id="A0AAN6WYK5"/>
<keyword evidence="5" id="KW-0443">Lipid metabolism</keyword>
<comment type="caution">
    <text evidence="9">The sequence shown here is derived from an EMBL/GenBank/DDBJ whole genome shotgun (WGS) entry which is preliminary data.</text>
</comment>
<sequence length="481" mass="52416">MAPKLLEPPSSSSSSNNNNNNSSSTNLAQDEFTQLYTQLSQIRAGITSIVRNVRDATVSILTSRHFQRGVISTVLLVIATVFLYGIAVVGYAIFYYAYLPDMVREVPVHLQYGWGVNPFGVVITEQGGRELFQQRQSYDVLVELTLPKTIENGRKGNWMVVMHWLAEGETASQQQKGGSWGLGGGGGGDTRGGKAPMYYFGAAAGEQKVGGGDLVTTFSLGGYVRDKKLLGTAARAAIVPYEDALVSAAGRLLFLPWHIFFPRQAEAVTLKIAMAEGLRFERGETLPKSLVLELQAGQGLQVYSAKVVLVAQLRGLRYLMYRWRLTTFFVITGGFWVMEVVLMCVAALVMGYWLSGRTKDPLDGNDAKLFEGDDVQVKKEDGEGEGMSDTERTFPTASSTQPALKYESSSNETRAIKKEEEGEEEEDVLIRIPDFGVEGDDEEDGEGSGFRDSGIGTSYSDAARGVGGARRRNVSKGRVSG</sequence>
<dbReference type="Proteomes" id="UP001302126">
    <property type="component" value="Unassembled WGS sequence"/>
</dbReference>
<dbReference type="InterPro" id="IPR009617">
    <property type="entry name" value="Seipin"/>
</dbReference>
<feature type="region of interest" description="Disordered" evidence="7">
    <location>
        <begin position="373"/>
        <end position="481"/>
    </location>
</feature>
<dbReference type="GO" id="GO:0006629">
    <property type="term" value="P:lipid metabolic process"/>
    <property type="evidence" value="ECO:0007669"/>
    <property type="project" value="UniProtKB-KW"/>
</dbReference>
<protein>
    <submittedName>
        <fullName evidence="9">Adipose-regulatory protein-domain-containing protein</fullName>
    </submittedName>
</protein>
<keyword evidence="4 8" id="KW-1133">Transmembrane helix</keyword>
<gene>
    <name evidence="9" type="ORF">QBC35DRAFT_54475</name>
</gene>
<dbReference type="Pfam" id="PF06775">
    <property type="entry name" value="Seipin"/>
    <property type="match status" value="1"/>
</dbReference>
<feature type="transmembrane region" description="Helical" evidence="8">
    <location>
        <begin position="70"/>
        <end position="94"/>
    </location>
</feature>
<name>A0AAN6WYK5_9PEZI</name>
<proteinExistence type="predicted"/>
<evidence type="ECO:0000256" key="1">
    <source>
        <dbReference type="ARBA" id="ARBA00004477"/>
    </source>
</evidence>
<evidence type="ECO:0000256" key="6">
    <source>
        <dbReference type="ARBA" id="ARBA00023136"/>
    </source>
</evidence>
<feature type="region of interest" description="Disordered" evidence="7">
    <location>
        <begin position="1"/>
        <end position="26"/>
    </location>
</feature>
<reference evidence="9" key="1">
    <citation type="journal article" date="2023" name="Mol. Phylogenet. Evol.">
        <title>Genome-scale phylogeny and comparative genomics of the fungal order Sordariales.</title>
        <authorList>
            <person name="Hensen N."/>
            <person name="Bonometti L."/>
            <person name="Westerberg I."/>
            <person name="Brannstrom I.O."/>
            <person name="Guillou S."/>
            <person name="Cros-Aarteil S."/>
            <person name="Calhoun S."/>
            <person name="Haridas S."/>
            <person name="Kuo A."/>
            <person name="Mondo S."/>
            <person name="Pangilinan J."/>
            <person name="Riley R."/>
            <person name="LaButti K."/>
            <person name="Andreopoulos B."/>
            <person name="Lipzen A."/>
            <person name="Chen C."/>
            <person name="Yan M."/>
            <person name="Daum C."/>
            <person name="Ng V."/>
            <person name="Clum A."/>
            <person name="Steindorff A."/>
            <person name="Ohm R.A."/>
            <person name="Martin F."/>
            <person name="Silar P."/>
            <person name="Natvig D.O."/>
            <person name="Lalanne C."/>
            <person name="Gautier V."/>
            <person name="Ament-Velasquez S.L."/>
            <person name="Kruys A."/>
            <person name="Hutchinson M.I."/>
            <person name="Powell A.J."/>
            <person name="Barry K."/>
            <person name="Miller A.N."/>
            <person name="Grigoriev I.V."/>
            <person name="Debuchy R."/>
            <person name="Gladieux P."/>
            <person name="Hiltunen Thoren M."/>
            <person name="Johannesson H."/>
        </authorList>
    </citation>
    <scope>NUCLEOTIDE SEQUENCE</scope>
    <source>
        <strain evidence="9">PSN309</strain>
    </source>
</reference>